<comment type="similarity">
    <text evidence="2">Belongs to the CNOT9 family.</text>
</comment>
<gene>
    <name evidence="5" type="primary">Dper\GL23452</name>
    <name evidence="5" type="ORF">Dper_GL23452</name>
</gene>
<name>B4G3M4_DROPE</name>
<evidence type="ECO:0000256" key="2">
    <source>
        <dbReference type="ARBA" id="ARBA00006385"/>
    </source>
</evidence>
<organism evidence="6">
    <name type="scientific">Drosophila persimilis</name>
    <name type="common">Fruit fly</name>
    <dbReference type="NCBI Taxonomy" id="7234"/>
    <lineage>
        <taxon>Eukaryota</taxon>
        <taxon>Metazoa</taxon>
        <taxon>Ecdysozoa</taxon>
        <taxon>Arthropoda</taxon>
        <taxon>Hexapoda</taxon>
        <taxon>Insecta</taxon>
        <taxon>Pterygota</taxon>
        <taxon>Neoptera</taxon>
        <taxon>Endopterygota</taxon>
        <taxon>Diptera</taxon>
        <taxon>Brachycera</taxon>
        <taxon>Muscomorpha</taxon>
        <taxon>Ephydroidea</taxon>
        <taxon>Drosophilidae</taxon>
        <taxon>Drosophila</taxon>
        <taxon>Sophophora</taxon>
    </lineage>
</organism>
<proteinExistence type="inferred from homology"/>
<dbReference type="InterPro" id="IPR016024">
    <property type="entry name" value="ARM-type_fold"/>
</dbReference>
<keyword evidence="6" id="KW-1185">Reference proteome</keyword>
<dbReference type="InterPro" id="IPR011989">
    <property type="entry name" value="ARM-like"/>
</dbReference>
<dbReference type="InterPro" id="IPR007216">
    <property type="entry name" value="CNOT9"/>
</dbReference>
<dbReference type="FunFam" id="1.25.10.10:FF:000661">
    <property type="entry name" value="Cell differentiation family, Rcd1-like containing protein"/>
    <property type="match status" value="1"/>
</dbReference>
<sequence length="331" mass="37982">MSDSEVNIGELAEAEYICGWILDLCSKEDRPLAMLELCERRRIIVNLGPMLWQSFGAVAGLLQEVIDVYPAVSANSLDDQQSQRVFAALSLFLSMAKHPDTGVLLMRTHVFYYLMPLLRLTQKTRPIEHVRLSVLIIICGLLKKNTTEIICYTMAAELIPQLLRQLEHGSSISKTLSSFILYRILDNAVGLKFATRRLSRRTHLIHTLGRVIHQQTLEPDPRILQHVLHIYTRLADNPESLEMIQLHLPMQLRNGFFCMDNVLSYDTVKSDLQTLNEKVAIKPIKCKYWMAFAPEFKQLILDLLQRKQENPSVQLIDAHGQFTPRQVSFFV</sequence>
<dbReference type="GO" id="GO:0000932">
    <property type="term" value="C:P-body"/>
    <property type="evidence" value="ECO:0007669"/>
    <property type="project" value="UniProtKB-SubCell"/>
</dbReference>
<dbReference type="Gene3D" id="1.25.10.10">
    <property type="entry name" value="Leucine-rich Repeat Variant"/>
    <property type="match status" value="1"/>
</dbReference>
<dbReference type="Proteomes" id="UP000008744">
    <property type="component" value="Unassembled WGS sequence"/>
</dbReference>
<dbReference type="OMA" id="MQLRNGF"/>
<dbReference type="PANTHER" id="PTHR12262">
    <property type="entry name" value="CCR4-NOT TRANSCRIPTION COMPLEX SUBUNIT 9"/>
    <property type="match status" value="1"/>
</dbReference>
<dbReference type="GO" id="GO:0006402">
    <property type="term" value="P:mRNA catabolic process"/>
    <property type="evidence" value="ECO:0007669"/>
    <property type="project" value="InterPro"/>
</dbReference>
<evidence type="ECO:0000313" key="6">
    <source>
        <dbReference type="Proteomes" id="UP000008744"/>
    </source>
</evidence>
<accession>B4G3M4</accession>
<dbReference type="EMBL" id="CH479179">
    <property type="protein sequence ID" value="EDW24345.1"/>
    <property type="molecule type" value="Genomic_DNA"/>
</dbReference>
<comment type="subcellular location">
    <subcellularLocation>
        <location evidence="1">Cytoplasm</location>
        <location evidence="1">P-body</location>
    </subcellularLocation>
</comment>
<dbReference type="PhylomeDB" id="B4G3M4"/>
<dbReference type="HOGENOM" id="CLU_039962_2_1_1"/>
<evidence type="ECO:0000256" key="1">
    <source>
        <dbReference type="ARBA" id="ARBA00004201"/>
    </source>
</evidence>
<evidence type="ECO:0000256" key="3">
    <source>
        <dbReference type="ARBA" id="ARBA00014171"/>
    </source>
</evidence>
<dbReference type="eggNOG" id="KOG3036">
    <property type="taxonomic scope" value="Eukaryota"/>
</dbReference>
<dbReference type="STRING" id="7234.B4G3M4"/>
<dbReference type="Pfam" id="PF04078">
    <property type="entry name" value="Rcd1"/>
    <property type="match status" value="1"/>
</dbReference>
<dbReference type="SUPFAM" id="SSF48371">
    <property type="entry name" value="ARM repeat"/>
    <property type="match status" value="1"/>
</dbReference>
<dbReference type="AlphaFoldDB" id="B4G3M4"/>
<dbReference type="OrthoDB" id="1183224at2759"/>
<dbReference type="SMR" id="B4G3M4"/>
<evidence type="ECO:0000256" key="4">
    <source>
        <dbReference type="ARBA" id="ARBA00030283"/>
    </source>
</evidence>
<dbReference type="GO" id="GO:0030014">
    <property type="term" value="C:CCR4-NOT complex"/>
    <property type="evidence" value="ECO:0007669"/>
    <property type="project" value="InterPro"/>
</dbReference>
<reference evidence="5 6" key="1">
    <citation type="journal article" date="2007" name="Nature">
        <title>Evolution of genes and genomes on the Drosophila phylogeny.</title>
        <authorList>
            <consortium name="Drosophila 12 Genomes Consortium"/>
            <person name="Clark A.G."/>
            <person name="Eisen M.B."/>
            <person name="Smith D.R."/>
            <person name="Bergman C.M."/>
            <person name="Oliver B."/>
            <person name="Markow T.A."/>
            <person name="Kaufman T.C."/>
            <person name="Kellis M."/>
            <person name="Gelbart W."/>
            <person name="Iyer V.N."/>
            <person name="Pollard D.A."/>
            <person name="Sackton T.B."/>
            <person name="Larracuente A.M."/>
            <person name="Singh N.D."/>
            <person name="Abad J.P."/>
            <person name="Abt D.N."/>
            <person name="Adryan B."/>
            <person name="Aguade M."/>
            <person name="Akashi H."/>
            <person name="Anderson W.W."/>
            <person name="Aquadro C.F."/>
            <person name="Ardell D.H."/>
            <person name="Arguello R."/>
            <person name="Artieri C.G."/>
            <person name="Barbash D.A."/>
            <person name="Barker D."/>
            <person name="Barsanti P."/>
            <person name="Batterham P."/>
            <person name="Batzoglou S."/>
            <person name="Begun D."/>
            <person name="Bhutkar A."/>
            <person name="Blanco E."/>
            <person name="Bosak S.A."/>
            <person name="Bradley R.K."/>
            <person name="Brand A.D."/>
            <person name="Brent M.R."/>
            <person name="Brooks A.N."/>
            <person name="Brown R.H."/>
            <person name="Butlin R.K."/>
            <person name="Caggese C."/>
            <person name="Calvi B.R."/>
            <person name="Bernardo de Carvalho A."/>
            <person name="Caspi A."/>
            <person name="Castrezana S."/>
            <person name="Celniker S.E."/>
            <person name="Chang J.L."/>
            <person name="Chapple C."/>
            <person name="Chatterji S."/>
            <person name="Chinwalla A."/>
            <person name="Civetta A."/>
            <person name="Clifton S.W."/>
            <person name="Comeron J.M."/>
            <person name="Costello J.C."/>
            <person name="Coyne J.A."/>
            <person name="Daub J."/>
            <person name="David R.G."/>
            <person name="Delcher A.L."/>
            <person name="Delehaunty K."/>
            <person name="Do C.B."/>
            <person name="Ebling H."/>
            <person name="Edwards K."/>
            <person name="Eickbush T."/>
            <person name="Evans J.D."/>
            <person name="Filipski A."/>
            <person name="Findeiss S."/>
            <person name="Freyhult E."/>
            <person name="Fulton L."/>
            <person name="Fulton R."/>
            <person name="Garcia A.C."/>
            <person name="Gardiner A."/>
            <person name="Garfield D.A."/>
            <person name="Garvin B.E."/>
            <person name="Gibson G."/>
            <person name="Gilbert D."/>
            <person name="Gnerre S."/>
            <person name="Godfrey J."/>
            <person name="Good R."/>
            <person name="Gotea V."/>
            <person name="Gravely B."/>
            <person name="Greenberg A.J."/>
            <person name="Griffiths-Jones S."/>
            <person name="Gross S."/>
            <person name="Guigo R."/>
            <person name="Gustafson E.A."/>
            <person name="Haerty W."/>
            <person name="Hahn M.W."/>
            <person name="Halligan D.L."/>
            <person name="Halpern A.L."/>
            <person name="Halter G.M."/>
            <person name="Han M.V."/>
            <person name="Heger A."/>
            <person name="Hillier L."/>
            <person name="Hinrichs A.S."/>
            <person name="Holmes I."/>
            <person name="Hoskins R.A."/>
            <person name="Hubisz M.J."/>
            <person name="Hultmark D."/>
            <person name="Huntley M.A."/>
            <person name="Jaffe D.B."/>
            <person name="Jagadeeshan S."/>
            <person name="Jeck W.R."/>
            <person name="Johnson J."/>
            <person name="Jones C.D."/>
            <person name="Jordan W.C."/>
            <person name="Karpen G.H."/>
            <person name="Kataoka E."/>
            <person name="Keightley P.D."/>
            <person name="Kheradpour P."/>
            <person name="Kirkness E.F."/>
            <person name="Koerich L.B."/>
            <person name="Kristiansen K."/>
            <person name="Kudrna D."/>
            <person name="Kulathinal R.J."/>
            <person name="Kumar S."/>
            <person name="Kwok R."/>
            <person name="Lander E."/>
            <person name="Langley C.H."/>
            <person name="Lapoint R."/>
            <person name="Lazzaro B.P."/>
            <person name="Lee S.J."/>
            <person name="Levesque L."/>
            <person name="Li R."/>
            <person name="Lin C.F."/>
            <person name="Lin M.F."/>
            <person name="Lindblad-Toh K."/>
            <person name="Llopart A."/>
            <person name="Long M."/>
            <person name="Low L."/>
            <person name="Lozovsky E."/>
            <person name="Lu J."/>
            <person name="Luo M."/>
            <person name="Machado C.A."/>
            <person name="Makalowski W."/>
            <person name="Marzo M."/>
            <person name="Matsuda M."/>
            <person name="Matzkin L."/>
            <person name="McAllister B."/>
            <person name="McBride C.S."/>
            <person name="McKernan B."/>
            <person name="McKernan K."/>
            <person name="Mendez-Lago M."/>
            <person name="Minx P."/>
            <person name="Mollenhauer M.U."/>
            <person name="Montooth K."/>
            <person name="Mount S.M."/>
            <person name="Mu X."/>
            <person name="Myers E."/>
            <person name="Negre B."/>
            <person name="Newfeld S."/>
            <person name="Nielsen R."/>
            <person name="Noor M.A."/>
            <person name="O'Grady P."/>
            <person name="Pachter L."/>
            <person name="Papaceit M."/>
            <person name="Parisi M.J."/>
            <person name="Parisi M."/>
            <person name="Parts L."/>
            <person name="Pedersen J.S."/>
            <person name="Pesole G."/>
            <person name="Phillippy A.M."/>
            <person name="Ponting C.P."/>
            <person name="Pop M."/>
            <person name="Porcelli D."/>
            <person name="Powell J.R."/>
            <person name="Prohaska S."/>
            <person name="Pruitt K."/>
            <person name="Puig M."/>
            <person name="Quesneville H."/>
            <person name="Ram K.R."/>
            <person name="Rand D."/>
            <person name="Rasmussen M.D."/>
            <person name="Reed L.K."/>
            <person name="Reenan R."/>
            <person name="Reily A."/>
            <person name="Remington K.A."/>
            <person name="Rieger T.T."/>
            <person name="Ritchie M.G."/>
            <person name="Robin C."/>
            <person name="Rogers Y.H."/>
            <person name="Rohde C."/>
            <person name="Rozas J."/>
            <person name="Rubenfield M.J."/>
            <person name="Ruiz A."/>
            <person name="Russo S."/>
            <person name="Salzberg S.L."/>
            <person name="Sanchez-Gracia A."/>
            <person name="Saranga D.J."/>
            <person name="Sato H."/>
            <person name="Schaeffer S.W."/>
            <person name="Schatz M.C."/>
            <person name="Schlenke T."/>
            <person name="Schwartz R."/>
            <person name="Segarra C."/>
            <person name="Singh R.S."/>
            <person name="Sirot L."/>
            <person name="Sirota M."/>
            <person name="Sisneros N.B."/>
            <person name="Smith C.D."/>
            <person name="Smith T.F."/>
            <person name="Spieth J."/>
            <person name="Stage D.E."/>
            <person name="Stark A."/>
            <person name="Stephan W."/>
            <person name="Strausberg R.L."/>
            <person name="Strempel S."/>
            <person name="Sturgill D."/>
            <person name="Sutton G."/>
            <person name="Sutton G.G."/>
            <person name="Tao W."/>
            <person name="Teichmann S."/>
            <person name="Tobari Y.N."/>
            <person name="Tomimura Y."/>
            <person name="Tsolas J.M."/>
            <person name="Valente V.L."/>
            <person name="Venter E."/>
            <person name="Venter J.C."/>
            <person name="Vicario S."/>
            <person name="Vieira F.G."/>
            <person name="Vilella A.J."/>
            <person name="Villasante A."/>
            <person name="Walenz B."/>
            <person name="Wang J."/>
            <person name="Wasserman M."/>
            <person name="Watts T."/>
            <person name="Wilson D."/>
            <person name="Wilson R.K."/>
            <person name="Wing R.A."/>
            <person name="Wolfner M.F."/>
            <person name="Wong A."/>
            <person name="Wong G.K."/>
            <person name="Wu C.I."/>
            <person name="Wu G."/>
            <person name="Yamamoto D."/>
            <person name="Yang H.P."/>
            <person name="Yang S.P."/>
            <person name="Yorke J.A."/>
            <person name="Yoshida K."/>
            <person name="Zdobnov E."/>
            <person name="Zhang P."/>
            <person name="Zhang Y."/>
            <person name="Zimin A.V."/>
            <person name="Baldwin J."/>
            <person name="Abdouelleil A."/>
            <person name="Abdulkadir J."/>
            <person name="Abebe A."/>
            <person name="Abera B."/>
            <person name="Abreu J."/>
            <person name="Acer S.C."/>
            <person name="Aftuck L."/>
            <person name="Alexander A."/>
            <person name="An P."/>
            <person name="Anderson E."/>
            <person name="Anderson S."/>
            <person name="Arachi H."/>
            <person name="Azer M."/>
            <person name="Bachantsang P."/>
            <person name="Barry A."/>
            <person name="Bayul T."/>
            <person name="Berlin A."/>
            <person name="Bessette D."/>
            <person name="Bloom T."/>
            <person name="Blye J."/>
            <person name="Boguslavskiy L."/>
            <person name="Bonnet C."/>
            <person name="Boukhgalter B."/>
            <person name="Bourzgui I."/>
            <person name="Brown A."/>
            <person name="Cahill P."/>
            <person name="Channer S."/>
            <person name="Cheshatsang Y."/>
            <person name="Chuda L."/>
            <person name="Citroen M."/>
            <person name="Collymore A."/>
            <person name="Cooke P."/>
            <person name="Costello M."/>
            <person name="D'Aco K."/>
            <person name="Daza R."/>
            <person name="De Haan G."/>
            <person name="DeGray S."/>
            <person name="DeMaso C."/>
            <person name="Dhargay N."/>
            <person name="Dooley K."/>
            <person name="Dooley E."/>
            <person name="Doricent M."/>
            <person name="Dorje P."/>
            <person name="Dorjee K."/>
            <person name="Dupes A."/>
            <person name="Elong R."/>
            <person name="Falk J."/>
            <person name="Farina A."/>
            <person name="Faro S."/>
            <person name="Ferguson D."/>
            <person name="Fisher S."/>
            <person name="Foley C.D."/>
            <person name="Franke A."/>
            <person name="Friedrich D."/>
            <person name="Gadbois L."/>
            <person name="Gearin G."/>
            <person name="Gearin C.R."/>
            <person name="Giannoukos G."/>
            <person name="Goode T."/>
            <person name="Graham J."/>
            <person name="Grandbois E."/>
            <person name="Grewal S."/>
            <person name="Gyaltsen K."/>
            <person name="Hafez N."/>
            <person name="Hagos B."/>
            <person name="Hall J."/>
            <person name="Henson C."/>
            <person name="Hollinger A."/>
            <person name="Honan T."/>
            <person name="Huard M.D."/>
            <person name="Hughes L."/>
            <person name="Hurhula B."/>
            <person name="Husby M.E."/>
            <person name="Kamat A."/>
            <person name="Kanga B."/>
            <person name="Kashin S."/>
            <person name="Khazanovich D."/>
            <person name="Kisner P."/>
            <person name="Lance K."/>
            <person name="Lara M."/>
            <person name="Lee W."/>
            <person name="Lennon N."/>
            <person name="Letendre F."/>
            <person name="LeVine R."/>
            <person name="Lipovsky A."/>
            <person name="Liu X."/>
            <person name="Liu J."/>
            <person name="Liu S."/>
            <person name="Lokyitsang T."/>
            <person name="Lokyitsang Y."/>
            <person name="Lubonja R."/>
            <person name="Lui A."/>
            <person name="MacDonald P."/>
            <person name="Magnisalis V."/>
            <person name="Maru K."/>
            <person name="Matthews C."/>
            <person name="McCusker W."/>
            <person name="McDonough S."/>
            <person name="Mehta T."/>
            <person name="Meldrim J."/>
            <person name="Meneus L."/>
            <person name="Mihai O."/>
            <person name="Mihalev A."/>
            <person name="Mihova T."/>
            <person name="Mittelman R."/>
            <person name="Mlenga V."/>
            <person name="Montmayeur A."/>
            <person name="Mulrain L."/>
            <person name="Navidi A."/>
            <person name="Naylor J."/>
            <person name="Negash T."/>
            <person name="Nguyen T."/>
            <person name="Nguyen N."/>
            <person name="Nicol R."/>
            <person name="Norbu C."/>
            <person name="Norbu N."/>
            <person name="Novod N."/>
            <person name="O'Neill B."/>
            <person name="Osman S."/>
            <person name="Markiewicz E."/>
            <person name="Oyono O.L."/>
            <person name="Patti C."/>
            <person name="Phunkhang P."/>
            <person name="Pierre F."/>
            <person name="Priest M."/>
            <person name="Raghuraman S."/>
            <person name="Rege F."/>
            <person name="Reyes R."/>
            <person name="Rise C."/>
            <person name="Rogov P."/>
            <person name="Ross K."/>
            <person name="Ryan E."/>
            <person name="Settipalli S."/>
            <person name="Shea T."/>
            <person name="Sherpa N."/>
            <person name="Shi L."/>
            <person name="Shih D."/>
            <person name="Sparrow T."/>
            <person name="Spaulding J."/>
            <person name="Stalker J."/>
            <person name="Stange-Thomann N."/>
            <person name="Stavropoulos S."/>
            <person name="Stone C."/>
            <person name="Strader C."/>
            <person name="Tesfaye S."/>
            <person name="Thomson T."/>
            <person name="Thoulutsang Y."/>
            <person name="Thoulutsang D."/>
            <person name="Topham K."/>
            <person name="Topping I."/>
            <person name="Tsamla T."/>
            <person name="Vassiliev H."/>
            <person name="Vo A."/>
            <person name="Wangchuk T."/>
            <person name="Wangdi T."/>
            <person name="Weiand M."/>
            <person name="Wilkinson J."/>
            <person name="Wilson A."/>
            <person name="Yadav S."/>
            <person name="Young G."/>
            <person name="Yu Q."/>
            <person name="Zembek L."/>
            <person name="Zhong D."/>
            <person name="Zimmer A."/>
            <person name="Zwirko Z."/>
            <person name="Jaffe D.B."/>
            <person name="Alvarez P."/>
            <person name="Brockman W."/>
            <person name="Butler J."/>
            <person name="Chin C."/>
            <person name="Gnerre S."/>
            <person name="Grabherr M."/>
            <person name="Kleber M."/>
            <person name="Mauceli E."/>
            <person name="MacCallum I."/>
        </authorList>
    </citation>
    <scope>NUCLEOTIDE SEQUENCE [LARGE SCALE GENOMIC DNA]</scope>
    <source>
        <strain evidence="6">MSH-3 / Tucson 14011-0111.49</strain>
    </source>
</reference>
<evidence type="ECO:0000313" key="5">
    <source>
        <dbReference type="EMBL" id="EDW24345.1"/>
    </source>
</evidence>
<protein>
    <recommendedName>
        <fullName evidence="3">CCR4-NOT transcription complex subunit 9</fullName>
    </recommendedName>
    <alternativeName>
        <fullName evidence="4">Cell differentiation protein RQCD1 homolog</fullName>
    </alternativeName>
</protein>